<dbReference type="PRINTS" id="PR00119">
    <property type="entry name" value="CATATPASE"/>
</dbReference>
<feature type="transmembrane region" description="Helical" evidence="8">
    <location>
        <begin position="261"/>
        <end position="281"/>
    </location>
</feature>
<keyword evidence="11" id="KW-1185">Reference proteome</keyword>
<dbReference type="InterPro" id="IPR023298">
    <property type="entry name" value="ATPase_P-typ_TM_dom_sf"/>
</dbReference>
<feature type="transmembrane region" description="Helical" evidence="8">
    <location>
        <begin position="236"/>
        <end position="255"/>
    </location>
</feature>
<keyword evidence="6 8" id="KW-1133">Transmembrane helix</keyword>
<keyword evidence="3 8" id="KW-0812">Transmembrane</keyword>
<dbReference type="Pfam" id="PF00122">
    <property type="entry name" value="E1-E2_ATPase"/>
    <property type="match status" value="1"/>
</dbReference>
<dbReference type="EMBL" id="JBHDLJ010000015">
    <property type="protein sequence ID" value="MFB0835918.1"/>
    <property type="molecule type" value="Genomic_DNA"/>
</dbReference>
<keyword evidence="7 8" id="KW-0472">Membrane</keyword>
<dbReference type="InterPro" id="IPR051014">
    <property type="entry name" value="Cation_Transport_ATPase_IB"/>
</dbReference>
<reference evidence="10 11" key="1">
    <citation type="submission" date="2024-09" db="EMBL/GenBank/DDBJ databases">
        <authorList>
            <person name="Salinas-Garcia M.A."/>
            <person name="Prieme A."/>
        </authorList>
    </citation>
    <scope>NUCLEOTIDE SEQUENCE [LARGE SCALE GENOMIC DNA]</scope>
    <source>
        <strain evidence="10 11">DSM 21081</strain>
    </source>
</reference>
<dbReference type="InterPro" id="IPR059000">
    <property type="entry name" value="ATPase_P-type_domA"/>
</dbReference>
<evidence type="ECO:0000313" key="10">
    <source>
        <dbReference type="EMBL" id="MFB0835918.1"/>
    </source>
</evidence>
<dbReference type="Gene3D" id="3.40.50.1000">
    <property type="entry name" value="HAD superfamily/HAD-like"/>
    <property type="match status" value="1"/>
</dbReference>
<dbReference type="Proteomes" id="UP001575652">
    <property type="component" value="Unassembled WGS sequence"/>
</dbReference>
<dbReference type="InterPro" id="IPR023214">
    <property type="entry name" value="HAD_sf"/>
</dbReference>
<dbReference type="Gene3D" id="3.40.1110.10">
    <property type="entry name" value="Calcium-transporting ATPase, cytoplasmic domain N"/>
    <property type="match status" value="1"/>
</dbReference>
<feature type="transmembrane region" description="Helical" evidence="8">
    <location>
        <begin position="583"/>
        <end position="606"/>
    </location>
</feature>
<evidence type="ECO:0000313" key="11">
    <source>
        <dbReference type="Proteomes" id="UP001575652"/>
    </source>
</evidence>
<dbReference type="SUPFAM" id="SSF56784">
    <property type="entry name" value="HAD-like"/>
    <property type="match status" value="1"/>
</dbReference>
<comment type="subcellular location">
    <subcellularLocation>
        <location evidence="1">Cell membrane</location>
        <topology evidence="1">Multi-pass membrane protein</topology>
    </subcellularLocation>
</comment>
<dbReference type="Gene3D" id="2.70.150.10">
    <property type="entry name" value="Calcium-transporting ATPase, cytoplasmic transduction domain A"/>
    <property type="match status" value="1"/>
</dbReference>
<dbReference type="InterPro" id="IPR044492">
    <property type="entry name" value="P_typ_ATPase_HD_dom"/>
</dbReference>
<feature type="transmembrane region" description="Helical" evidence="8">
    <location>
        <begin position="12"/>
        <end position="33"/>
    </location>
</feature>
<keyword evidence="4 8" id="KW-0479">Metal-binding</keyword>
<dbReference type="InterPro" id="IPR001757">
    <property type="entry name" value="P_typ_ATPase"/>
</dbReference>
<dbReference type="NCBIfam" id="TIGR01525">
    <property type="entry name" value="ATPase-IB_hvy"/>
    <property type="match status" value="1"/>
</dbReference>
<dbReference type="SUPFAM" id="SSF81653">
    <property type="entry name" value="Calcium ATPase, transduction domain A"/>
    <property type="match status" value="1"/>
</dbReference>
<feature type="transmembrane region" description="Helical" evidence="8">
    <location>
        <begin position="40"/>
        <end position="58"/>
    </location>
</feature>
<dbReference type="PANTHER" id="PTHR48085">
    <property type="entry name" value="CADMIUM/ZINC-TRANSPORTING ATPASE HMA2-RELATED"/>
    <property type="match status" value="1"/>
</dbReference>
<dbReference type="PROSITE" id="PS00154">
    <property type="entry name" value="ATPASE_E1_E2"/>
    <property type="match status" value="1"/>
</dbReference>
<dbReference type="InterPro" id="IPR027256">
    <property type="entry name" value="P-typ_ATPase_IB"/>
</dbReference>
<dbReference type="NCBIfam" id="TIGR01494">
    <property type="entry name" value="ATPase_P-type"/>
    <property type="match status" value="2"/>
</dbReference>
<protein>
    <submittedName>
        <fullName evidence="10">Heavy metal translocating P-type ATPase</fullName>
    </submittedName>
</protein>
<sequence length="638" mass="66234">MQTKRALAAVRRYPIVAATVAVGVVVTAFALVGREDAARWTASVFALTVAALVGYSMVRDLLRGHWGIDVLAFTAILATVAVGEYAAALIICLMLSGGEALEDYAGRRAKRELTALLERAPRDAHRILEDGTVSDVGIEAVEAGDLLLVRPSEVVPVDGVLRSAVADFDESSLTGESLPVTRHTGDDVMSGVLNGARAIRLEARARAADSQYSRIIALVREAAASRAPVVRLADRYAVPFTLFAFLVGGMAWWLSGDPVRFAEVLVVATPCPLLIAAPVAFMGGMSRAAGNGIIVKSGGTIEMLANVRTAAFDKTGTLTYGRPELLAVLPAGGPGAATPRGLRLDADPEPLGARARELLQLAASAEQYSSHVLAHSVMGAAKARGLELLPGQAASESATNGVVATVAGRSVLVGKELHVRNHASGVEHYDLGPGEMAVYVAVDGRFAGVLVMSDRVRDDARSTLAELGRLGVVERLMLTGDQRGTADHIAAQVGLTRVLAECLPEDKVVAIREAPARPVMMVGDGVNDAPVLAAAEVGVAMGARGSTAASESADVVIVTDDLFKTATAVGIGQRTVRVALQSIWIGIALSVVLMLVAATGVLPAVAGALMQELVDLVTILNALRALGPTRGPRAGGRV</sequence>
<organism evidence="10 11">
    <name type="scientific">Arthrobacter halodurans</name>
    <dbReference type="NCBI Taxonomy" id="516699"/>
    <lineage>
        <taxon>Bacteria</taxon>
        <taxon>Bacillati</taxon>
        <taxon>Actinomycetota</taxon>
        <taxon>Actinomycetes</taxon>
        <taxon>Micrococcales</taxon>
        <taxon>Micrococcaceae</taxon>
        <taxon>Arthrobacter</taxon>
    </lineage>
</organism>
<evidence type="ECO:0000256" key="8">
    <source>
        <dbReference type="RuleBase" id="RU362081"/>
    </source>
</evidence>
<gene>
    <name evidence="10" type="ORF">ACETWP_15095</name>
</gene>
<feature type="domain" description="P-type ATPase A" evidence="9">
    <location>
        <begin position="120"/>
        <end position="219"/>
    </location>
</feature>
<dbReference type="InterPro" id="IPR008250">
    <property type="entry name" value="ATPase_P-typ_transduc_dom_A_sf"/>
</dbReference>
<dbReference type="PANTHER" id="PTHR48085:SF5">
    <property type="entry name" value="CADMIUM_ZINC-TRANSPORTING ATPASE HMA4-RELATED"/>
    <property type="match status" value="1"/>
</dbReference>
<evidence type="ECO:0000256" key="7">
    <source>
        <dbReference type="ARBA" id="ARBA00023136"/>
    </source>
</evidence>
<dbReference type="SFLD" id="SFLDG00002">
    <property type="entry name" value="C1.7:_P-type_atpase_like"/>
    <property type="match status" value="1"/>
</dbReference>
<evidence type="ECO:0000256" key="6">
    <source>
        <dbReference type="ARBA" id="ARBA00022989"/>
    </source>
</evidence>
<evidence type="ECO:0000256" key="1">
    <source>
        <dbReference type="ARBA" id="ARBA00004651"/>
    </source>
</evidence>
<keyword evidence="8" id="KW-1003">Cell membrane</keyword>
<accession>A0ABV4USL4</accession>
<dbReference type="SUPFAM" id="SSF81665">
    <property type="entry name" value="Calcium ATPase, transmembrane domain M"/>
    <property type="match status" value="1"/>
</dbReference>
<dbReference type="SFLD" id="SFLDF00027">
    <property type="entry name" value="p-type_atpase"/>
    <property type="match status" value="1"/>
</dbReference>
<dbReference type="InterPro" id="IPR023299">
    <property type="entry name" value="ATPase_P-typ_cyto_dom_N"/>
</dbReference>
<feature type="transmembrane region" description="Helical" evidence="8">
    <location>
        <begin position="70"/>
        <end position="95"/>
    </location>
</feature>
<proteinExistence type="inferred from homology"/>
<dbReference type="InterPro" id="IPR018303">
    <property type="entry name" value="ATPase_P-typ_P_site"/>
</dbReference>
<evidence type="ECO:0000256" key="2">
    <source>
        <dbReference type="ARBA" id="ARBA00006024"/>
    </source>
</evidence>
<dbReference type="Pfam" id="PF00702">
    <property type="entry name" value="Hydrolase"/>
    <property type="match status" value="1"/>
</dbReference>
<keyword evidence="5" id="KW-1278">Translocase</keyword>
<dbReference type="SFLD" id="SFLDS00003">
    <property type="entry name" value="Haloacid_Dehalogenase"/>
    <property type="match status" value="1"/>
</dbReference>
<keyword evidence="8" id="KW-0067">ATP-binding</keyword>
<dbReference type="RefSeq" id="WP_373973092.1">
    <property type="nucleotide sequence ID" value="NZ_JBHDLJ010000015.1"/>
</dbReference>
<comment type="caution">
    <text evidence="10">The sequence shown here is derived from an EMBL/GenBank/DDBJ whole genome shotgun (WGS) entry which is preliminary data.</text>
</comment>
<keyword evidence="8" id="KW-0547">Nucleotide-binding</keyword>
<name>A0ABV4USL4_9MICC</name>
<evidence type="ECO:0000259" key="9">
    <source>
        <dbReference type="Pfam" id="PF00122"/>
    </source>
</evidence>
<dbReference type="InterPro" id="IPR036412">
    <property type="entry name" value="HAD-like_sf"/>
</dbReference>
<evidence type="ECO:0000256" key="3">
    <source>
        <dbReference type="ARBA" id="ARBA00022692"/>
    </source>
</evidence>
<evidence type="ECO:0000256" key="5">
    <source>
        <dbReference type="ARBA" id="ARBA00022967"/>
    </source>
</evidence>
<comment type="similarity">
    <text evidence="2 8">Belongs to the cation transport ATPase (P-type) (TC 3.A.3) family. Type IB subfamily.</text>
</comment>
<evidence type="ECO:0000256" key="4">
    <source>
        <dbReference type="ARBA" id="ARBA00022723"/>
    </source>
</evidence>